<keyword evidence="3 6" id="KW-0378">Hydrolase</keyword>
<dbReference type="Gene3D" id="3.20.20.80">
    <property type="entry name" value="Glycosidases"/>
    <property type="match status" value="1"/>
</dbReference>
<evidence type="ECO:0000256" key="4">
    <source>
        <dbReference type="ARBA" id="ARBA00023180"/>
    </source>
</evidence>
<name>A0AAN8W2V2_9MAGN</name>
<dbReference type="PROSITE" id="PS01095">
    <property type="entry name" value="GH18_1"/>
    <property type="match status" value="1"/>
</dbReference>
<dbReference type="InterPro" id="IPR001579">
    <property type="entry name" value="Glyco_hydro_18_chit_AS"/>
</dbReference>
<comment type="caution">
    <text evidence="9">The sequence shown here is derived from an EMBL/GenBank/DDBJ whole genome shotgun (WGS) entry which is preliminary data.</text>
</comment>
<evidence type="ECO:0000313" key="9">
    <source>
        <dbReference type="EMBL" id="KAK6942259.1"/>
    </source>
</evidence>
<dbReference type="PROSITE" id="PS51910">
    <property type="entry name" value="GH18_2"/>
    <property type="match status" value="1"/>
</dbReference>
<evidence type="ECO:0000256" key="7">
    <source>
        <dbReference type="SAM" id="SignalP"/>
    </source>
</evidence>
<proteinExistence type="inferred from homology"/>
<dbReference type="GO" id="GO:0006032">
    <property type="term" value="P:chitin catabolic process"/>
    <property type="evidence" value="ECO:0007669"/>
    <property type="project" value="TreeGrafter"/>
</dbReference>
<keyword evidence="10" id="KW-1185">Reference proteome</keyword>
<gene>
    <name evidence="9" type="ORF">RJ641_027636</name>
</gene>
<dbReference type="InterPro" id="IPR001223">
    <property type="entry name" value="Glyco_hydro18_cat"/>
</dbReference>
<dbReference type="GO" id="GO:0005576">
    <property type="term" value="C:extracellular region"/>
    <property type="evidence" value="ECO:0007669"/>
    <property type="project" value="TreeGrafter"/>
</dbReference>
<dbReference type="EMBL" id="JBAMMX010000004">
    <property type="protein sequence ID" value="KAK6942259.1"/>
    <property type="molecule type" value="Genomic_DNA"/>
</dbReference>
<evidence type="ECO:0000256" key="5">
    <source>
        <dbReference type="ARBA" id="ARBA00023295"/>
    </source>
</evidence>
<dbReference type="Gene3D" id="3.10.50.10">
    <property type="match status" value="1"/>
</dbReference>
<dbReference type="Pfam" id="PF00704">
    <property type="entry name" value="Glyco_hydro_18"/>
    <property type="match status" value="1"/>
</dbReference>
<dbReference type="InterPro" id="IPR017853">
    <property type="entry name" value="GH"/>
</dbReference>
<feature type="chain" id="PRO_5042913588" evidence="7">
    <location>
        <begin position="22"/>
        <end position="395"/>
    </location>
</feature>
<dbReference type="GO" id="GO:0005975">
    <property type="term" value="P:carbohydrate metabolic process"/>
    <property type="evidence" value="ECO:0007669"/>
    <property type="project" value="InterPro"/>
</dbReference>
<dbReference type="SUPFAM" id="SSF54556">
    <property type="entry name" value="Chitinase insertion domain"/>
    <property type="match status" value="1"/>
</dbReference>
<dbReference type="InterPro" id="IPR050314">
    <property type="entry name" value="Glycosyl_Hydrlase_18"/>
</dbReference>
<evidence type="ECO:0000256" key="1">
    <source>
        <dbReference type="ARBA" id="ARBA00008682"/>
    </source>
</evidence>
<dbReference type="InterPro" id="IPR011583">
    <property type="entry name" value="Chitinase_II/V-like_cat"/>
</dbReference>
<dbReference type="FunFam" id="3.10.50.10:FF:000003">
    <property type="entry name" value="Class V chitinase CHIT5b"/>
    <property type="match status" value="1"/>
</dbReference>
<keyword evidence="2 7" id="KW-0732">Signal</keyword>
<accession>A0AAN8W2V2</accession>
<keyword evidence="4" id="KW-0325">Glycoprotein</keyword>
<dbReference type="SMART" id="SM00636">
    <property type="entry name" value="Glyco_18"/>
    <property type="match status" value="1"/>
</dbReference>
<evidence type="ECO:0000256" key="3">
    <source>
        <dbReference type="ARBA" id="ARBA00022801"/>
    </source>
</evidence>
<evidence type="ECO:0000256" key="6">
    <source>
        <dbReference type="RuleBase" id="RU000489"/>
    </source>
</evidence>
<evidence type="ECO:0000313" key="10">
    <source>
        <dbReference type="Proteomes" id="UP001370490"/>
    </source>
</evidence>
<dbReference type="GO" id="GO:0008061">
    <property type="term" value="F:chitin binding"/>
    <property type="evidence" value="ECO:0007669"/>
    <property type="project" value="InterPro"/>
</dbReference>
<organism evidence="9 10">
    <name type="scientific">Dillenia turbinata</name>
    <dbReference type="NCBI Taxonomy" id="194707"/>
    <lineage>
        <taxon>Eukaryota</taxon>
        <taxon>Viridiplantae</taxon>
        <taxon>Streptophyta</taxon>
        <taxon>Embryophyta</taxon>
        <taxon>Tracheophyta</taxon>
        <taxon>Spermatophyta</taxon>
        <taxon>Magnoliopsida</taxon>
        <taxon>eudicotyledons</taxon>
        <taxon>Gunneridae</taxon>
        <taxon>Pentapetalae</taxon>
        <taxon>Dilleniales</taxon>
        <taxon>Dilleniaceae</taxon>
        <taxon>Dillenia</taxon>
    </lineage>
</organism>
<protein>
    <submittedName>
        <fullName evidence="9">Glycoside hydrolase family 18, catalytic domain</fullName>
    </submittedName>
</protein>
<keyword evidence="5 6" id="KW-0326">Glycosidase</keyword>
<dbReference type="Proteomes" id="UP001370490">
    <property type="component" value="Unassembled WGS sequence"/>
</dbReference>
<evidence type="ECO:0000259" key="8">
    <source>
        <dbReference type="PROSITE" id="PS51910"/>
    </source>
</evidence>
<dbReference type="PANTHER" id="PTHR11177">
    <property type="entry name" value="CHITINASE"/>
    <property type="match status" value="1"/>
</dbReference>
<dbReference type="InterPro" id="IPR029070">
    <property type="entry name" value="Chitinase_insertion_sf"/>
</dbReference>
<feature type="signal peptide" evidence="7">
    <location>
        <begin position="1"/>
        <end position="21"/>
    </location>
</feature>
<comment type="similarity">
    <text evidence="1">Belongs to the glycosyl hydrolase 18 family. Chitinase class V subfamily.</text>
</comment>
<dbReference type="GO" id="GO:0004568">
    <property type="term" value="F:chitinase activity"/>
    <property type="evidence" value="ECO:0007669"/>
    <property type="project" value="TreeGrafter"/>
</dbReference>
<dbReference type="SUPFAM" id="SSF51445">
    <property type="entry name" value="(Trans)glycosidases"/>
    <property type="match status" value="1"/>
</dbReference>
<sequence length="395" mass="43576">MKGLNFAHFLCLFLFLTLVNGDGGGSEQVVRGGYYPSWAGFPLSAIDTSLYTHIYYAFVAPNNVTYALEVSNSTAVALLNFTSTLHEKNPMVKVLLSIGGAEEGPVIFSNMSSNATTRKNFILSSIEIARNYGFDGLDLDWEFPQSPTDMENYGYLLDEWRTEVQKEAQQTYRPPLLLTAATYYAAVFTDVPRKYAVASLGKNLDLINAMCYDYHGSWDLSATGAHAALFDPNSNFSTNYGLNTWIWAGIPKSKLVMGLPIYGRSWKLKDPNVHGIGAPAVAVGPGTLGVVSYGKILHINRKYNATVYYDAQTVSMYSVAGRSWIGYDDTGSLVVKIGYARGLGLRGYFFWDISYDRKSKISKVGKSYSLLSGTYVVNDGIFSPYVTMLSCLPLF</sequence>
<feature type="domain" description="GH18" evidence="8">
    <location>
        <begin position="29"/>
        <end position="374"/>
    </location>
</feature>
<dbReference type="PANTHER" id="PTHR11177:SF396">
    <property type="entry name" value="NOD FACTOR HYDROLASE PROTEIN 1"/>
    <property type="match status" value="1"/>
</dbReference>
<reference evidence="9 10" key="1">
    <citation type="submission" date="2023-12" db="EMBL/GenBank/DDBJ databases">
        <title>A high-quality genome assembly for Dillenia turbinata (Dilleniales).</title>
        <authorList>
            <person name="Chanderbali A."/>
        </authorList>
    </citation>
    <scope>NUCLEOTIDE SEQUENCE [LARGE SCALE GENOMIC DNA]</scope>
    <source>
        <strain evidence="9">LSX21</strain>
        <tissue evidence="9">Leaf</tissue>
    </source>
</reference>
<dbReference type="CDD" id="cd02879">
    <property type="entry name" value="GH18_plant_chitinase_class_V"/>
    <property type="match status" value="1"/>
</dbReference>
<dbReference type="AlphaFoldDB" id="A0AAN8W2V2"/>
<evidence type="ECO:0000256" key="2">
    <source>
        <dbReference type="ARBA" id="ARBA00022729"/>
    </source>
</evidence>